<accession>A0AC61NR58</accession>
<organism evidence="1 2">
    <name type="scientific">Halosquirtibacter laminarini</name>
    <dbReference type="NCBI Taxonomy" id="3374600"/>
    <lineage>
        <taxon>Bacteria</taxon>
        <taxon>Pseudomonadati</taxon>
        <taxon>Bacteroidota</taxon>
        <taxon>Bacteroidia</taxon>
        <taxon>Marinilabiliales</taxon>
        <taxon>Prolixibacteraceae</taxon>
        <taxon>Halosquirtibacter</taxon>
    </lineage>
</organism>
<evidence type="ECO:0000313" key="1">
    <source>
        <dbReference type="EMBL" id="QZE14769.1"/>
    </source>
</evidence>
<keyword evidence="2" id="KW-1185">Reference proteome</keyword>
<evidence type="ECO:0000313" key="2">
    <source>
        <dbReference type="Proteomes" id="UP000826212"/>
    </source>
</evidence>
<reference evidence="1" key="1">
    <citation type="submission" date="2021-08" db="EMBL/GenBank/DDBJ databases">
        <title>Novel anaerobic bacterium isolated from sea squirt in East Sea, Republic of Korea.</title>
        <authorList>
            <person name="Nguyen T.H."/>
            <person name="Li Z."/>
            <person name="Lee Y.-J."/>
            <person name="Ko J."/>
            <person name="Kim S.-G."/>
        </authorList>
    </citation>
    <scope>NUCLEOTIDE SEQUENCE</scope>
    <source>
        <strain evidence="1">KCTC 25031</strain>
    </source>
</reference>
<keyword evidence="1" id="KW-0449">Lipoprotein</keyword>
<dbReference type="Proteomes" id="UP000826212">
    <property type="component" value="Chromosome"/>
</dbReference>
<sequence>MFKSNNRKILISASLIIAGMMGGCTDKFEEINTSIMPEYTSDKAIIFDGEHYDEDINKMISPFIFEGPYADYQRATNLFHDIYAHYFAHNKADFSGSSPNYVYNEGWIGKRWEHFYYERVKEYRTLLKYMKAAPVWNAKAKAVADINFSFLTSMMVDTYGYIPYKYVFDTDISDNKTLKYNSEKEVYTDLFLKLKTASQVLSKSSETEYFQIDATSDNFYQGDYDKWRKFANTLRLRLALRISNVDPQMAKKEGESAIRDGVFASNADNLATHSQTQENIYYLCSHAWLDAVMTKDLEVAYKTWSNDLDPRCPVLWYKTGPEDALRHGVEIGQKPGTTFGQYMGHKIGQIDGIKHSTENASILKADARKDPKGWFSIHQEAVWMGYAESCFLMSEASLRGWSGAASSPKQFYKMGVEASMNYYGVAEEQSAKYISELHDVADGIFESGDKEKVLEAIQKQKWLAVFPNGNEGWAEFRRTGYPRLLNNENNMSATVKQGLFIKRIRYTVEQHDYNAANIPSAVYGPDDRMDVRIWWDVDNSNDDSGKPKPQNNFR</sequence>
<name>A0AC61NR58_9BACT</name>
<proteinExistence type="predicted"/>
<protein>
    <submittedName>
        <fullName evidence="1">SusD/RagB family nutrient-binding outer membrane lipoprotein</fullName>
    </submittedName>
</protein>
<gene>
    <name evidence="1" type="ORF">K4L44_02605</name>
</gene>
<dbReference type="EMBL" id="CP081303">
    <property type="protein sequence ID" value="QZE14769.1"/>
    <property type="molecule type" value="Genomic_DNA"/>
</dbReference>